<evidence type="ECO:0000256" key="1">
    <source>
        <dbReference type="SAM" id="MobiDB-lite"/>
    </source>
</evidence>
<evidence type="ECO:0000313" key="2">
    <source>
        <dbReference type="EMBL" id="KAF5845872.1"/>
    </source>
</evidence>
<organism evidence="2 3">
    <name type="scientific">Cochliobolus sativus</name>
    <name type="common">Common root rot and spot blotch fungus</name>
    <name type="synonym">Bipolaris sorokiniana</name>
    <dbReference type="NCBI Taxonomy" id="45130"/>
    <lineage>
        <taxon>Eukaryota</taxon>
        <taxon>Fungi</taxon>
        <taxon>Dikarya</taxon>
        <taxon>Ascomycota</taxon>
        <taxon>Pezizomycotina</taxon>
        <taxon>Dothideomycetes</taxon>
        <taxon>Pleosporomycetidae</taxon>
        <taxon>Pleosporales</taxon>
        <taxon>Pleosporineae</taxon>
        <taxon>Pleosporaceae</taxon>
        <taxon>Bipolaris</taxon>
    </lineage>
</organism>
<feature type="region of interest" description="Disordered" evidence="1">
    <location>
        <begin position="1"/>
        <end position="37"/>
    </location>
</feature>
<feature type="region of interest" description="Disordered" evidence="1">
    <location>
        <begin position="500"/>
        <end position="520"/>
    </location>
</feature>
<gene>
    <name evidence="2" type="ORF">GGP41_008377</name>
</gene>
<feature type="compositionally biased region" description="Low complexity" evidence="1">
    <location>
        <begin position="8"/>
        <end position="20"/>
    </location>
</feature>
<sequence>MASPNFNPYQQPWQSRQYQQTPPSPAQPVYHHTQNHHPEYTQYALAAGSYVQPHYGSTEPAPVIAELPAPLPSAPPTTIHEEQLKQDELLARRMSQLEVTNSTPLMNPFAGNPQHLTPSLHQHLSVQTLRPHSRSVSYSNNQSPCGVAPRNSVSIPITHHRSAQSLRPHSKSIGTHAAPWSPGSLNHAQKIDTTRFSTLPEVVVEPFPITYSGPKFSEQTLPIPVYPDQQPVSQPPVALDHSSLPPYVEKHRQAPYPPQWSPPPVLQTLYAGRGGKHASGSCWLDTPTSSTWSEKRPSDKAQDSVPPAFSFKFKSVGGSFRSPKLSWTMTCNEQLENLGTKASKQQATTWTYELKIDPKTNMRKSEVLTPSGPNSRDIMTTYVHALNYDSLRFIGTDRRAYMWVTSSRVSSIDGARYDTLRHALFVAAGYNPNPLYGHIVADHCFWDGGVDNTAENLPDEAIYIRSPEVDQALVIATLQVLKDWEKHTLRDEKKRKPEAFAAAEKEARKHTLGAASHWKA</sequence>
<dbReference type="OMA" id="HASGSCW"/>
<feature type="compositionally biased region" description="Basic and acidic residues" evidence="1">
    <location>
        <begin position="500"/>
        <end position="509"/>
    </location>
</feature>
<dbReference type="EMBL" id="WNKQ01000017">
    <property type="protein sequence ID" value="KAF5845872.1"/>
    <property type="molecule type" value="Genomic_DNA"/>
</dbReference>
<dbReference type="AlphaFoldDB" id="A0A8H5ZB00"/>
<feature type="region of interest" description="Disordered" evidence="1">
    <location>
        <begin position="162"/>
        <end position="184"/>
    </location>
</feature>
<evidence type="ECO:0000313" key="3">
    <source>
        <dbReference type="Proteomes" id="UP000624244"/>
    </source>
</evidence>
<proteinExistence type="predicted"/>
<name>A0A8H5ZB00_COCSA</name>
<accession>A0A8H5ZB00</accession>
<reference evidence="2" key="1">
    <citation type="submission" date="2019-11" db="EMBL/GenBank/DDBJ databases">
        <title>Bipolaris sorokiniana Genome sequencing.</title>
        <authorList>
            <person name="Wang H."/>
        </authorList>
    </citation>
    <scope>NUCLEOTIDE SEQUENCE</scope>
</reference>
<protein>
    <submittedName>
        <fullName evidence="2">Uncharacterized protein</fullName>
    </submittedName>
</protein>
<comment type="caution">
    <text evidence="2">The sequence shown here is derived from an EMBL/GenBank/DDBJ whole genome shotgun (WGS) entry which is preliminary data.</text>
</comment>
<dbReference type="Proteomes" id="UP000624244">
    <property type="component" value="Unassembled WGS sequence"/>
</dbReference>